<proteinExistence type="predicted"/>
<keyword evidence="7" id="KW-1185">Reference proteome</keyword>
<gene>
    <name evidence="6" type="ORF">FGG12_10320</name>
</gene>
<evidence type="ECO:0000256" key="2">
    <source>
        <dbReference type="ARBA" id="ARBA00023125"/>
    </source>
</evidence>
<keyword evidence="3" id="KW-0804">Transcription</keyword>
<sequence>MPKACAHKGLRRIGDKSLCVSAHLNENNDSLRKHRMAVASLILLYATAYKSCSANIASLSASRILRAGDIRYDATQQMRFSYSTSGEQRPMDYLVDTPAPMRTIGPIPMTGQREIRRIGLMLFDGCSLLTAGIIAEAFRMANEIALQRTGRPAYQLSLLSHRGGIVACSSSVRIWTQGLDVLGQRGFNAIFIGCSEREPSGERDARLMNAMIEVSASVLERSPGSHPRGQRTPPPAQPRVSRAIPQKIVEVDEMTGISHVTSSVFWCRDGAVSAPDVMPSAADMALAQIEFDLGCAMATEVARRLAPQRDTPLARQDPPEPDDGPDIAASSEALEKVRASARWITAHYAEEISVADAARIAAMSERNYLRRFKCALGMTPSEYLIRARLEMICRLLKETDLPVDKIARRCGMGNGDRLAKIFRKRFELSPTAYRNLDKTALPDAA</sequence>
<dbReference type="SUPFAM" id="SSF46689">
    <property type="entry name" value="Homeodomain-like"/>
    <property type="match status" value="2"/>
</dbReference>
<evidence type="ECO:0000256" key="3">
    <source>
        <dbReference type="ARBA" id="ARBA00023163"/>
    </source>
</evidence>
<keyword evidence="2" id="KW-0238">DNA-binding</keyword>
<evidence type="ECO:0000313" key="6">
    <source>
        <dbReference type="EMBL" id="TSP12613.1"/>
    </source>
</evidence>
<dbReference type="PROSITE" id="PS00041">
    <property type="entry name" value="HTH_ARAC_FAMILY_1"/>
    <property type="match status" value="1"/>
</dbReference>
<protein>
    <submittedName>
        <fullName evidence="6">Helix-turn-helix domain-containing protein</fullName>
    </submittedName>
</protein>
<dbReference type="Gene3D" id="3.40.50.880">
    <property type="match status" value="1"/>
</dbReference>
<dbReference type="InterPro" id="IPR029062">
    <property type="entry name" value="Class_I_gatase-like"/>
</dbReference>
<feature type="region of interest" description="Disordered" evidence="4">
    <location>
        <begin position="306"/>
        <end position="326"/>
    </location>
</feature>
<accession>A0ABY3ENS0</accession>
<dbReference type="InterPro" id="IPR018060">
    <property type="entry name" value="HTH_AraC"/>
</dbReference>
<evidence type="ECO:0000256" key="4">
    <source>
        <dbReference type="SAM" id="MobiDB-lite"/>
    </source>
</evidence>
<reference evidence="6 7" key="1">
    <citation type="submission" date="2019-05" db="EMBL/GenBank/DDBJ databases">
        <title>Whole genome sequence analysis of Cupriavidus campinensis S14E4C strain.</title>
        <authorList>
            <person name="Abbaszade G."/>
            <person name="Szabo A."/>
            <person name="Toumi M."/>
            <person name="Toth E."/>
        </authorList>
    </citation>
    <scope>NUCLEOTIDE SEQUENCE [LARGE SCALE GENOMIC DNA]</scope>
    <source>
        <strain evidence="6 7">S14E4C</strain>
    </source>
</reference>
<dbReference type="PANTHER" id="PTHR43280">
    <property type="entry name" value="ARAC-FAMILY TRANSCRIPTIONAL REGULATOR"/>
    <property type="match status" value="1"/>
</dbReference>
<evidence type="ECO:0000313" key="7">
    <source>
        <dbReference type="Proteomes" id="UP000318943"/>
    </source>
</evidence>
<dbReference type="Gene3D" id="1.10.10.60">
    <property type="entry name" value="Homeodomain-like"/>
    <property type="match status" value="1"/>
</dbReference>
<feature type="domain" description="HTH araC/xylS-type" evidence="5">
    <location>
        <begin position="338"/>
        <end position="436"/>
    </location>
</feature>
<dbReference type="InterPro" id="IPR009057">
    <property type="entry name" value="Homeodomain-like_sf"/>
</dbReference>
<evidence type="ECO:0000256" key="1">
    <source>
        <dbReference type="ARBA" id="ARBA00023015"/>
    </source>
</evidence>
<dbReference type="InterPro" id="IPR018062">
    <property type="entry name" value="HTH_AraC-typ_CS"/>
</dbReference>
<name>A0ABY3ENS0_9BURK</name>
<dbReference type="EMBL" id="VCIZ01000005">
    <property type="protein sequence ID" value="TSP12613.1"/>
    <property type="molecule type" value="Genomic_DNA"/>
</dbReference>
<dbReference type="SMART" id="SM00342">
    <property type="entry name" value="HTH_ARAC"/>
    <property type="match status" value="1"/>
</dbReference>
<feature type="region of interest" description="Disordered" evidence="4">
    <location>
        <begin position="220"/>
        <end position="240"/>
    </location>
</feature>
<keyword evidence="1" id="KW-0805">Transcription regulation</keyword>
<dbReference type="PANTHER" id="PTHR43280:SF28">
    <property type="entry name" value="HTH-TYPE TRANSCRIPTIONAL ACTIVATOR RHAS"/>
    <property type="match status" value="1"/>
</dbReference>
<dbReference type="SUPFAM" id="SSF52317">
    <property type="entry name" value="Class I glutamine amidotransferase-like"/>
    <property type="match status" value="1"/>
</dbReference>
<organism evidence="6 7">
    <name type="scientific">Cupriavidus campinensis</name>
    <dbReference type="NCBI Taxonomy" id="151783"/>
    <lineage>
        <taxon>Bacteria</taxon>
        <taxon>Pseudomonadati</taxon>
        <taxon>Pseudomonadota</taxon>
        <taxon>Betaproteobacteria</taxon>
        <taxon>Burkholderiales</taxon>
        <taxon>Burkholderiaceae</taxon>
        <taxon>Cupriavidus</taxon>
    </lineage>
</organism>
<dbReference type="Proteomes" id="UP000318943">
    <property type="component" value="Unassembled WGS sequence"/>
</dbReference>
<comment type="caution">
    <text evidence="6">The sequence shown here is derived from an EMBL/GenBank/DDBJ whole genome shotgun (WGS) entry which is preliminary data.</text>
</comment>
<dbReference type="PROSITE" id="PS01124">
    <property type="entry name" value="HTH_ARAC_FAMILY_2"/>
    <property type="match status" value="1"/>
</dbReference>
<evidence type="ECO:0000259" key="5">
    <source>
        <dbReference type="PROSITE" id="PS01124"/>
    </source>
</evidence>
<dbReference type="Pfam" id="PF12833">
    <property type="entry name" value="HTH_18"/>
    <property type="match status" value="1"/>
</dbReference>